<evidence type="ECO:0000313" key="3">
    <source>
        <dbReference type="EMBL" id="BBH52384.1"/>
    </source>
</evidence>
<dbReference type="OrthoDB" id="5292113at2"/>
<evidence type="ECO:0000313" key="4">
    <source>
        <dbReference type="Proteomes" id="UP000291236"/>
    </source>
</evidence>
<sequence>MLLSNKILLFSCLAFSTLAYAQTDSCSTLADMQSKNNESIFVGFGAAATQKEADQNAQIDLARNIRQKVTASSTVNETNTEATLNATSKSVVSEVLIGAKVIKRCPNSDSFSSVVTLDRNMFVSSLTEKISTNLKKAVNLKKSLENSKSEEVSAKLIDDAKKFLNEYQANSESDLELCKIYKGCKDLKIDTAFHDLAEVVAKDGDKDQYTFFSSNDDITNGLREELISLIEADNIKVMDGNVIEKSNDLKPHEVKRKIIGNCKVKAGTKIPGTDDRVVETRCTVEAYIGKQKKFRKVYSCKAVGDNDFSNEDAVNSCSGRLQLE</sequence>
<feature type="domain" description="Lipoprotein LPP20-like" evidence="2">
    <location>
        <begin position="35"/>
        <end position="118"/>
    </location>
</feature>
<feature type="signal peptide" evidence="1">
    <location>
        <begin position="1"/>
        <end position="21"/>
    </location>
</feature>
<accession>A0A4P2VKG0</accession>
<dbReference type="Proteomes" id="UP000291236">
    <property type="component" value="Chromosome"/>
</dbReference>
<dbReference type="Pfam" id="PF02169">
    <property type="entry name" value="LPP20"/>
    <property type="match status" value="1"/>
</dbReference>
<keyword evidence="1" id="KW-0732">Signal</keyword>
<name>A0A4P2VKG0_FLUSA</name>
<protein>
    <recommendedName>
        <fullName evidence="2">Lipoprotein LPP20-like domain-containing protein</fullName>
    </recommendedName>
</protein>
<dbReference type="AlphaFoldDB" id="A0A4P2VKG0"/>
<reference evidence="3 4" key="1">
    <citation type="submission" date="2018-12" db="EMBL/GenBank/DDBJ databases">
        <title>Rubrispira sanarue gen. nov., sp., nov., a member of the order Silvanigrellales, isolated from a brackish lake in Hamamatsu Japan.</title>
        <authorList>
            <person name="Maejima Y."/>
            <person name="Iino T."/>
            <person name="Muraguchi Y."/>
            <person name="Fukuda K."/>
            <person name="Nojiri H."/>
            <person name="Ohkuma M."/>
            <person name="Moriuchi R."/>
            <person name="Dohra H."/>
            <person name="Kimbara K."/>
            <person name="Shintani M."/>
        </authorList>
    </citation>
    <scope>NUCLEOTIDE SEQUENCE [LARGE SCALE GENOMIC DNA]</scope>
    <source>
        <strain evidence="3 4">RF1110005</strain>
    </source>
</reference>
<dbReference type="Gene3D" id="3.10.28.20">
    <property type="entry name" value="Acetamidase/Formamidase-like domains"/>
    <property type="match status" value="1"/>
</dbReference>
<dbReference type="KEGG" id="sbf:JCM31447_08250"/>
<gene>
    <name evidence="3" type="ORF">JCM31447_08250</name>
</gene>
<feature type="chain" id="PRO_5020880749" description="Lipoprotein LPP20-like domain-containing protein" evidence="1">
    <location>
        <begin position="22"/>
        <end position="324"/>
    </location>
</feature>
<organism evidence="3 4">
    <name type="scientific">Fluviispira sanaruensis</name>
    <dbReference type="NCBI Taxonomy" id="2493639"/>
    <lineage>
        <taxon>Bacteria</taxon>
        <taxon>Pseudomonadati</taxon>
        <taxon>Bdellovibrionota</taxon>
        <taxon>Oligoflexia</taxon>
        <taxon>Silvanigrellales</taxon>
        <taxon>Silvanigrellaceae</taxon>
        <taxon>Fluviispira</taxon>
    </lineage>
</organism>
<evidence type="ECO:0000256" key="1">
    <source>
        <dbReference type="SAM" id="SignalP"/>
    </source>
</evidence>
<dbReference type="EMBL" id="AP019368">
    <property type="protein sequence ID" value="BBH52384.1"/>
    <property type="molecule type" value="Genomic_DNA"/>
</dbReference>
<dbReference type="InterPro" id="IPR024952">
    <property type="entry name" value="LPP20-like_dom"/>
</dbReference>
<keyword evidence="4" id="KW-1185">Reference proteome</keyword>
<proteinExistence type="predicted"/>
<dbReference type="RefSeq" id="WP_130606838.1">
    <property type="nucleotide sequence ID" value="NZ_AP019368.1"/>
</dbReference>
<evidence type="ECO:0000259" key="2">
    <source>
        <dbReference type="Pfam" id="PF02169"/>
    </source>
</evidence>